<dbReference type="Proteomes" id="UP000785679">
    <property type="component" value="Unassembled WGS sequence"/>
</dbReference>
<name>A0A8J8NUB7_HALGN</name>
<accession>A0A8J8NUB7</accession>
<protein>
    <submittedName>
        <fullName evidence="1">Uncharacterized protein</fullName>
    </submittedName>
</protein>
<comment type="caution">
    <text evidence="1">The sequence shown here is derived from an EMBL/GenBank/DDBJ whole genome shotgun (WGS) entry which is preliminary data.</text>
</comment>
<evidence type="ECO:0000313" key="2">
    <source>
        <dbReference type="Proteomes" id="UP000785679"/>
    </source>
</evidence>
<evidence type="ECO:0000313" key="1">
    <source>
        <dbReference type="EMBL" id="TNV80864.1"/>
    </source>
</evidence>
<keyword evidence="2" id="KW-1185">Reference proteome</keyword>
<dbReference type="AlphaFoldDB" id="A0A8J8NUB7"/>
<dbReference type="EMBL" id="RRYP01006922">
    <property type="protein sequence ID" value="TNV80864.1"/>
    <property type="molecule type" value="Genomic_DNA"/>
</dbReference>
<proteinExistence type="predicted"/>
<gene>
    <name evidence="1" type="ORF">FGO68_gene4812</name>
</gene>
<reference evidence="1" key="1">
    <citation type="submission" date="2019-06" db="EMBL/GenBank/DDBJ databases">
        <authorList>
            <person name="Zheng W."/>
        </authorList>
    </citation>
    <scope>NUCLEOTIDE SEQUENCE</scope>
    <source>
        <strain evidence="1">QDHG01</strain>
    </source>
</reference>
<sequence length="91" mass="10261">MELHGEQGLKIIALAFRLIQIDRELVGGGVSKRYQNIRINQIIIGTSIKILTIKELRLILGSLQIQISSLTIYPTQNLCVQTIFHFGRKSS</sequence>
<organism evidence="1 2">
    <name type="scientific">Halteria grandinella</name>
    <dbReference type="NCBI Taxonomy" id="5974"/>
    <lineage>
        <taxon>Eukaryota</taxon>
        <taxon>Sar</taxon>
        <taxon>Alveolata</taxon>
        <taxon>Ciliophora</taxon>
        <taxon>Intramacronucleata</taxon>
        <taxon>Spirotrichea</taxon>
        <taxon>Stichotrichia</taxon>
        <taxon>Sporadotrichida</taxon>
        <taxon>Halteriidae</taxon>
        <taxon>Halteria</taxon>
    </lineage>
</organism>